<sequence length="148" mass="17106">MNEFLEFAEMKQMDEMAVRMMNPLKLAFLGDAIYEAYIRTYLMTQHVMTPHEMSKMSRKFVKASAQAEAVHAIKPLLSESEWQMIKRGRNQNSASVPKNAVLADYRYATGFEALIGYLYLTNQKTRLYEVVHEVIKVLTKEEASKDES</sequence>
<keyword evidence="4 6" id="KW-0255">Endonuclease</keyword>
<dbReference type="EC" id="3.1.26.-" evidence="6"/>
<keyword evidence="5 6" id="KW-0378">Hydrolase</keyword>
<reference evidence="8 9" key="1">
    <citation type="submission" date="2021-01" db="EMBL/GenBank/DDBJ databases">
        <title>Genomic Encyclopedia of Type Strains, Phase IV (KMG-IV): sequencing the most valuable type-strain genomes for metagenomic binning, comparative biology and taxonomic classification.</title>
        <authorList>
            <person name="Goeker M."/>
        </authorList>
    </citation>
    <scope>NUCLEOTIDE SEQUENCE [LARGE SCALE GENOMIC DNA]</scope>
    <source>
        <strain evidence="8 9">DSM 24436</strain>
    </source>
</reference>
<keyword evidence="3 6" id="KW-0540">Nuclease</keyword>
<accession>A0ABS2MQT0</accession>
<keyword evidence="6" id="KW-0460">Magnesium</keyword>
<evidence type="ECO:0000256" key="4">
    <source>
        <dbReference type="ARBA" id="ARBA00022759"/>
    </source>
</evidence>
<organism evidence="8 9">
    <name type="scientific">Fusibacter tunisiensis</name>
    <dbReference type="NCBI Taxonomy" id="1008308"/>
    <lineage>
        <taxon>Bacteria</taxon>
        <taxon>Bacillati</taxon>
        <taxon>Bacillota</taxon>
        <taxon>Clostridia</taxon>
        <taxon>Eubacteriales</taxon>
        <taxon>Eubacteriales Family XII. Incertae Sedis</taxon>
        <taxon>Fusibacter</taxon>
    </lineage>
</organism>
<gene>
    <name evidence="6" type="primary">mrnC</name>
    <name evidence="8" type="ORF">JOC49_001315</name>
</gene>
<dbReference type="SUPFAM" id="SSF69065">
    <property type="entry name" value="RNase III domain-like"/>
    <property type="match status" value="1"/>
</dbReference>
<dbReference type="Pfam" id="PF00636">
    <property type="entry name" value="Ribonuclease_3"/>
    <property type="match status" value="1"/>
</dbReference>
<keyword evidence="1 6" id="KW-0690">Ribosome biogenesis</keyword>
<dbReference type="SMART" id="SM00535">
    <property type="entry name" value="RIBOc"/>
    <property type="match status" value="1"/>
</dbReference>
<dbReference type="HAMAP" id="MF_01468">
    <property type="entry name" value="RNase_Mini_III"/>
    <property type="match status" value="1"/>
</dbReference>
<keyword evidence="6" id="KW-0694">RNA-binding</keyword>
<dbReference type="Proteomes" id="UP000767854">
    <property type="component" value="Unassembled WGS sequence"/>
</dbReference>
<dbReference type="PANTHER" id="PTHR34276">
    <property type="entry name" value="MINI-RIBONUCLEASE 3"/>
    <property type="match status" value="1"/>
</dbReference>
<evidence type="ECO:0000313" key="9">
    <source>
        <dbReference type="Proteomes" id="UP000767854"/>
    </source>
</evidence>
<keyword evidence="9" id="KW-1185">Reference proteome</keyword>
<dbReference type="PIRSF" id="PIRSF005520">
    <property type="entry name" value="UCP005520"/>
    <property type="match status" value="1"/>
</dbReference>
<evidence type="ECO:0000256" key="5">
    <source>
        <dbReference type="ARBA" id="ARBA00022801"/>
    </source>
</evidence>
<comment type="cofactor">
    <cofactor evidence="6">
        <name>Mg(2+)</name>
        <dbReference type="ChEBI" id="CHEBI:18420"/>
    </cofactor>
</comment>
<name>A0ABS2MQT0_9FIRM</name>
<dbReference type="InterPro" id="IPR008226">
    <property type="entry name" value="Mini3_fam"/>
</dbReference>
<evidence type="ECO:0000256" key="2">
    <source>
        <dbReference type="ARBA" id="ARBA00022552"/>
    </source>
</evidence>
<comment type="similarity">
    <text evidence="6">Belongs to the MrnC RNase family.</text>
</comment>
<evidence type="ECO:0000313" key="8">
    <source>
        <dbReference type="EMBL" id="MBM7561774.1"/>
    </source>
</evidence>
<feature type="domain" description="RNase III" evidence="7">
    <location>
        <begin position="3"/>
        <end position="143"/>
    </location>
</feature>
<dbReference type="CDD" id="cd00593">
    <property type="entry name" value="RIBOc"/>
    <property type="match status" value="1"/>
</dbReference>
<comment type="caution">
    <text evidence="8">The sequence shown here is derived from an EMBL/GenBank/DDBJ whole genome shotgun (WGS) entry which is preliminary data.</text>
</comment>
<evidence type="ECO:0000256" key="6">
    <source>
        <dbReference type="HAMAP-Rule" id="MF_01468"/>
    </source>
</evidence>
<dbReference type="PANTHER" id="PTHR34276:SF1">
    <property type="entry name" value="MINI-RIBONUCLEASE 3"/>
    <property type="match status" value="1"/>
</dbReference>
<comment type="subcellular location">
    <subcellularLocation>
        <location evidence="6">Cytoplasm</location>
    </subcellularLocation>
</comment>
<dbReference type="RefSeq" id="WP_204663607.1">
    <property type="nucleotide sequence ID" value="NZ_JAFBDT010000008.1"/>
</dbReference>
<keyword evidence="2 6" id="KW-0698">rRNA processing</keyword>
<dbReference type="Gene3D" id="1.10.1520.10">
    <property type="entry name" value="Ribonuclease III domain"/>
    <property type="match status" value="1"/>
</dbReference>
<dbReference type="InterPro" id="IPR000999">
    <property type="entry name" value="RNase_III_dom"/>
</dbReference>
<evidence type="ECO:0000259" key="7">
    <source>
        <dbReference type="SMART" id="SM00535"/>
    </source>
</evidence>
<evidence type="ECO:0000256" key="3">
    <source>
        <dbReference type="ARBA" id="ARBA00022722"/>
    </source>
</evidence>
<keyword evidence="6" id="KW-0699">rRNA-binding</keyword>
<dbReference type="InterPro" id="IPR036389">
    <property type="entry name" value="RNase_III_sf"/>
</dbReference>
<comment type="function">
    <text evidence="6">Involved in correct processing of both the 5' and 3' ends of 23S rRNA precursor. Processes 30S rRNA precursor transcript even in absence of ribonuclease 3 (Rnc); Rnc processes 30S rRNA into smaller rRNA precursors.</text>
</comment>
<keyword evidence="6" id="KW-0963">Cytoplasm</keyword>
<feature type="active site" evidence="6">
    <location>
        <position position="31"/>
    </location>
</feature>
<protein>
    <recommendedName>
        <fullName evidence="6">Mini-ribonuclease 3</fullName>
        <shortName evidence="6">Mini-3</shortName>
        <shortName evidence="6">Mini-RNase 3</shortName>
        <ecNumber evidence="6">3.1.26.-</ecNumber>
    </recommendedName>
    <alternativeName>
        <fullName evidence="6">Mini-RNase III</fullName>
        <shortName evidence="6">Mini-III</shortName>
    </alternativeName>
</protein>
<evidence type="ECO:0000256" key="1">
    <source>
        <dbReference type="ARBA" id="ARBA00022517"/>
    </source>
</evidence>
<dbReference type="EMBL" id="JAFBDT010000008">
    <property type="protein sequence ID" value="MBM7561774.1"/>
    <property type="molecule type" value="Genomic_DNA"/>
</dbReference>
<dbReference type="GO" id="GO:0016787">
    <property type="term" value="F:hydrolase activity"/>
    <property type="evidence" value="ECO:0007669"/>
    <property type="project" value="UniProtKB-KW"/>
</dbReference>
<comment type="subunit">
    <text evidence="6">Homodimer.</text>
</comment>
<proteinExistence type="inferred from homology"/>